<gene>
    <name evidence="1" type="ORF">DFP98_11131</name>
</gene>
<dbReference type="EMBL" id="QRDZ01000011">
    <property type="protein sequence ID" value="RED76647.1"/>
    <property type="molecule type" value="Genomic_DNA"/>
</dbReference>
<accession>A0A3D9JSX1</accession>
<dbReference type="Gene3D" id="3.55.50.10">
    <property type="entry name" value="Baseplate protein-like domains"/>
    <property type="match status" value="1"/>
</dbReference>
<organism evidence="1 2">
    <name type="scientific">Cohnella phaseoli</name>
    <dbReference type="NCBI Taxonomy" id="456490"/>
    <lineage>
        <taxon>Bacteria</taxon>
        <taxon>Bacillati</taxon>
        <taxon>Bacillota</taxon>
        <taxon>Bacilli</taxon>
        <taxon>Bacillales</taxon>
        <taxon>Paenibacillaceae</taxon>
        <taxon>Cohnella</taxon>
    </lineage>
</organism>
<dbReference type="RefSeq" id="WP_116061451.1">
    <property type="nucleotide sequence ID" value="NZ_QRDZ01000011.1"/>
</dbReference>
<dbReference type="Proteomes" id="UP000256977">
    <property type="component" value="Unassembled WGS sequence"/>
</dbReference>
<comment type="caution">
    <text evidence="1">The sequence shown here is derived from an EMBL/GenBank/DDBJ whole genome shotgun (WGS) entry which is preliminary data.</text>
</comment>
<dbReference type="Gene3D" id="2.30.110.50">
    <property type="match status" value="1"/>
</dbReference>
<dbReference type="Gene3D" id="4.10.220.110">
    <property type="match status" value="1"/>
</dbReference>
<dbReference type="SUPFAM" id="SSF69279">
    <property type="entry name" value="Phage tail proteins"/>
    <property type="match status" value="1"/>
</dbReference>
<keyword evidence="2" id="KW-1185">Reference proteome</keyword>
<reference evidence="1 2" key="1">
    <citation type="submission" date="2018-07" db="EMBL/GenBank/DDBJ databases">
        <title>Genomic Encyclopedia of Type Strains, Phase III (KMG-III): the genomes of soil and plant-associated and newly described type strains.</title>
        <authorList>
            <person name="Whitman W."/>
        </authorList>
    </citation>
    <scope>NUCLEOTIDE SEQUENCE [LARGE SCALE GENOMIC DNA]</scope>
    <source>
        <strain evidence="1 2">CECT 7287</strain>
    </source>
</reference>
<dbReference type="Pfam" id="PF05954">
    <property type="entry name" value="Phage_GPD"/>
    <property type="match status" value="1"/>
</dbReference>
<evidence type="ECO:0000313" key="2">
    <source>
        <dbReference type="Proteomes" id="UP000256977"/>
    </source>
</evidence>
<proteinExistence type="predicted"/>
<dbReference type="OrthoDB" id="2641038at2"/>
<protein>
    <recommendedName>
        <fullName evidence="3">Phage protein D</fullName>
    </recommendedName>
</protein>
<evidence type="ECO:0008006" key="3">
    <source>
        <dbReference type="Google" id="ProtNLM"/>
    </source>
</evidence>
<name>A0A3D9JSX1_9BACL</name>
<evidence type="ECO:0000313" key="1">
    <source>
        <dbReference type="EMBL" id="RED76647.1"/>
    </source>
</evidence>
<sequence>MAKIKFDTNTYELADLERKYRNFFAPAFDIQVDGQSFTLKQIAVSMLKVETSIAAKSDNFQFRIENAYDAVARQFKWVGSLIDVGKTITIEMGYTDKLETVFDGIITGISVDYPAEGQPSIVVQGMDRSFFMMHSAQSNLWLNKKISDVVKEIGGKYSLQLQVDDTMTPKPTIEQFKTSDFHFLKKLASEINYYFFVIEQKLYFKKPTPSASPIVTLMYGKNLRSYSTSVDISNQVGQFIVRGSDPKTREPFQATSQSVNKYGTNGRTGKDIMSALTRQSVETVYSDATSQAEAQTMANALANERAMNLISGEGESIGIPELRAGRNIKLEGLGPKFNQTLLLVSVTHQISNRGYVTQFRTEGNAF</sequence>
<dbReference type="AlphaFoldDB" id="A0A3D9JSX1"/>